<dbReference type="GO" id="GO:0003735">
    <property type="term" value="F:structural constituent of ribosome"/>
    <property type="evidence" value="ECO:0007669"/>
    <property type="project" value="UniProtKB-UniRule"/>
</dbReference>
<keyword evidence="4 6" id="KW-0694">RNA-binding</keyword>
<dbReference type="Gene3D" id="3.90.930.12">
    <property type="entry name" value="Ribosomal protein L6, alpha-beta domain"/>
    <property type="match status" value="2"/>
</dbReference>
<dbReference type="GO" id="GO:0022625">
    <property type="term" value="C:cytosolic large ribosomal subunit"/>
    <property type="evidence" value="ECO:0007669"/>
    <property type="project" value="UniProtKB-UniRule"/>
</dbReference>
<accession>A0A1F7WQD5</accession>
<comment type="similarity">
    <text evidence="1 4 5">Belongs to the universal ribosomal protein uL6 family.</text>
</comment>
<evidence type="ECO:0000256" key="3">
    <source>
        <dbReference type="ARBA" id="ARBA00023274"/>
    </source>
</evidence>
<dbReference type="PRINTS" id="PR00059">
    <property type="entry name" value="RIBOSOMALL6"/>
</dbReference>
<dbReference type="Proteomes" id="UP000177091">
    <property type="component" value="Unassembled WGS sequence"/>
</dbReference>
<name>A0A1F7WQD5_9BACT</name>
<dbReference type="AlphaFoldDB" id="A0A1F7WQD5"/>
<proteinExistence type="inferred from homology"/>
<keyword evidence="3 4" id="KW-0687">Ribonucleoprotein</keyword>
<dbReference type="PROSITE" id="PS00525">
    <property type="entry name" value="RIBOSOMAL_L6_1"/>
    <property type="match status" value="1"/>
</dbReference>
<comment type="subunit">
    <text evidence="4">Part of the 50S ribosomal subunit.</text>
</comment>
<protein>
    <recommendedName>
        <fullName evidence="4">Large ribosomal subunit protein uL6</fullName>
    </recommendedName>
</protein>
<evidence type="ECO:0000313" key="8">
    <source>
        <dbReference type="EMBL" id="OGM04767.1"/>
    </source>
</evidence>
<dbReference type="InterPro" id="IPR019906">
    <property type="entry name" value="Ribosomal_uL6_bac-type"/>
</dbReference>
<dbReference type="InterPro" id="IPR002358">
    <property type="entry name" value="Ribosomal_uL6_CS"/>
</dbReference>
<feature type="domain" description="Large ribosomal subunit protein uL6 alpha-beta" evidence="7">
    <location>
        <begin position="90"/>
        <end position="163"/>
    </location>
</feature>
<dbReference type="NCBIfam" id="TIGR03654">
    <property type="entry name" value="L6_bact"/>
    <property type="match status" value="1"/>
</dbReference>
<dbReference type="EMBL" id="MGFK01000006">
    <property type="protein sequence ID" value="OGM04767.1"/>
    <property type="molecule type" value="Genomic_DNA"/>
</dbReference>
<dbReference type="FunFam" id="3.90.930.12:FF:000001">
    <property type="entry name" value="50S ribosomal protein L6"/>
    <property type="match status" value="1"/>
</dbReference>
<evidence type="ECO:0000256" key="4">
    <source>
        <dbReference type="HAMAP-Rule" id="MF_01365"/>
    </source>
</evidence>
<dbReference type="GO" id="GO:0002181">
    <property type="term" value="P:cytoplasmic translation"/>
    <property type="evidence" value="ECO:0007669"/>
    <property type="project" value="TreeGrafter"/>
</dbReference>
<dbReference type="HAMAP" id="MF_01365_B">
    <property type="entry name" value="Ribosomal_uL6_B"/>
    <property type="match status" value="1"/>
</dbReference>
<dbReference type="PIRSF" id="PIRSF002162">
    <property type="entry name" value="Ribosomal_L6"/>
    <property type="match status" value="1"/>
</dbReference>
<sequence>MSKIGKQLISVPSGVSVEILDEEVKVSGPKGTLSLRIPSGISVVQKEEEISLVSSKKSKTGKSLYGTTRALLANNVKGVSDGWTKELELVGTGYRAEVVGGNLVLAVGYSHPVKISAPDSITFKVEKTFITIEGPNRELVGQIAANVRNVRPPEPYKGKGIKYKDEVIRRKAGKAAKTVGAPA</sequence>
<dbReference type="GO" id="GO:0019843">
    <property type="term" value="F:rRNA binding"/>
    <property type="evidence" value="ECO:0007669"/>
    <property type="project" value="UniProtKB-UniRule"/>
</dbReference>
<dbReference type="PANTHER" id="PTHR11655:SF14">
    <property type="entry name" value="LARGE RIBOSOMAL SUBUNIT PROTEIN UL6M"/>
    <property type="match status" value="1"/>
</dbReference>
<evidence type="ECO:0000256" key="6">
    <source>
        <dbReference type="RuleBase" id="RU003870"/>
    </source>
</evidence>
<comment type="caution">
    <text evidence="8">The sequence shown here is derived from an EMBL/GenBank/DDBJ whole genome shotgun (WGS) entry which is preliminary data.</text>
</comment>
<keyword evidence="4 6" id="KW-0699">rRNA-binding</keyword>
<dbReference type="InterPro" id="IPR000702">
    <property type="entry name" value="Ribosomal_uL6-like"/>
</dbReference>
<gene>
    <name evidence="4" type="primary">rplF</name>
    <name evidence="8" type="ORF">A2112_02420</name>
</gene>
<dbReference type="InterPro" id="IPR036789">
    <property type="entry name" value="Ribosomal_uL6-like_a/b-dom_sf"/>
</dbReference>
<organism evidence="8 9">
    <name type="scientific">Candidatus Woesebacteria bacterium GWA1_42_12</name>
    <dbReference type="NCBI Taxonomy" id="1802472"/>
    <lineage>
        <taxon>Bacteria</taxon>
        <taxon>Candidatus Woeseibacteriota</taxon>
    </lineage>
</organism>
<dbReference type="PANTHER" id="PTHR11655">
    <property type="entry name" value="60S/50S RIBOSOMAL PROTEIN L6/L9"/>
    <property type="match status" value="1"/>
</dbReference>
<evidence type="ECO:0000259" key="7">
    <source>
        <dbReference type="Pfam" id="PF00347"/>
    </source>
</evidence>
<keyword evidence="2 4" id="KW-0689">Ribosomal protein</keyword>
<feature type="domain" description="Large ribosomal subunit protein uL6 alpha-beta" evidence="7">
    <location>
        <begin position="11"/>
        <end position="82"/>
    </location>
</feature>
<evidence type="ECO:0000256" key="1">
    <source>
        <dbReference type="ARBA" id="ARBA00009356"/>
    </source>
</evidence>
<evidence type="ECO:0000256" key="2">
    <source>
        <dbReference type="ARBA" id="ARBA00022980"/>
    </source>
</evidence>
<dbReference type="SUPFAM" id="SSF56053">
    <property type="entry name" value="Ribosomal protein L6"/>
    <property type="match status" value="2"/>
</dbReference>
<dbReference type="Pfam" id="PF00347">
    <property type="entry name" value="Ribosomal_L6"/>
    <property type="match status" value="2"/>
</dbReference>
<evidence type="ECO:0000313" key="9">
    <source>
        <dbReference type="Proteomes" id="UP000177091"/>
    </source>
</evidence>
<reference evidence="8 9" key="1">
    <citation type="journal article" date="2016" name="Nat. Commun.">
        <title>Thousands of microbial genomes shed light on interconnected biogeochemical processes in an aquifer system.</title>
        <authorList>
            <person name="Anantharaman K."/>
            <person name="Brown C.T."/>
            <person name="Hug L.A."/>
            <person name="Sharon I."/>
            <person name="Castelle C.J."/>
            <person name="Probst A.J."/>
            <person name="Thomas B.C."/>
            <person name="Singh A."/>
            <person name="Wilkins M.J."/>
            <person name="Karaoz U."/>
            <person name="Brodie E.L."/>
            <person name="Williams K.H."/>
            <person name="Hubbard S.S."/>
            <person name="Banfield J.F."/>
        </authorList>
    </citation>
    <scope>NUCLEOTIDE SEQUENCE [LARGE SCALE GENOMIC DNA]</scope>
</reference>
<evidence type="ECO:0000256" key="5">
    <source>
        <dbReference type="RuleBase" id="RU003869"/>
    </source>
</evidence>
<dbReference type="InterPro" id="IPR020040">
    <property type="entry name" value="Ribosomal_uL6_a/b-dom"/>
</dbReference>
<comment type="function">
    <text evidence="4 6">This protein binds to the 23S rRNA, and is important in its secondary structure. It is located near the subunit interface in the base of the L7/L12 stalk, and near the tRNA binding site of the peptidyltransferase center.</text>
</comment>